<dbReference type="AlphaFoldDB" id="A0A0F4ZEA0"/>
<evidence type="ECO:0000313" key="3">
    <source>
        <dbReference type="Proteomes" id="UP000033483"/>
    </source>
</evidence>
<reference evidence="2 3" key="1">
    <citation type="submission" date="2015-03" db="EMBL/GenBank/DDBJ databases">
        <authorList>
            <person name="Radwan O."/>
            <person name="Al-Naeli F.A."/>
            <person name="Rendon G.A."/>
            <person name="Fields C."/>
        </authorList>
    </citation>
    <scope>NUCLEOTIDE SEQUENCE [LARGE SCALE GENOMIC DNA]</scope>
    <source>
        <strain evidence="2">CR-DP1</strain>
    </source>
</reference>
<evidence type="ECO:0000256" key="1">
    <source>
        <dbReference type="SAM" id="MobiDB-lite"/>
    </source>
</evidence>
<protein>
    <submittedName>
        <fullName evidence="2">Uncharacterized protein</fullName>
    </submittedName>
</protein>
<keyword evidence="3" id="KW-1185">Reference proteome</keyword>
<comment type="caution">
    <text evidence="2">The sequence shown here is derived from an EMBL/GenBank/DDBJ whole genome shotgun (WGS) entry which is preliminary data.</text>
</comment>
<organism evidence="2 3">
    <name type="scientific">Thielaviopsis punctulata</name>
    <dbReference type="NCBI Taxonomy" id="72032"/>
    <lineage>
        <taxon>Eukaryota</taxon>
        <taxon>Fungi</taxon>
        <taxon>Dikarya</taxon>
        <taxon>Ascomycota</taxon>
        <taxon>Pezizomycotina</taxon>
        <taxon>Sordariomycetes</taxon>
        <taxon>Hypocreomycetidae</taxon>
        <taxon>Microascales</taxon>
        <taxon>Ceratocystidaceae</taxon>
        <taxon>Thielaviopsis</taxon>
    </lineage>
</organism>
<proteinExistence type="predicted"/>
<feature type="compositionally biased region" description="Low complexity" evidence="1">
    <location>
        <begin position="24"/>
        <end position="36"/>
    </location>
</feature>
<feature type="compositionally biased region" description="Basic and acidic residues" evidence="1">
    <location>
        <begin position="1"/>
        <end position="20"/>
    </location>
</feature>
<dbReference type="OrthoDB" id="4847568at2759"/>
<name>A0A0F4ZEA0_9PEZI</name>
<feature type="compositionally biased region" description="Polar residues" evidence="1">
    <location>
        <begin position="44"/>
        <end position="55"/>
    </location>
</feature>
<evidence type="ECO:0000313" key="2">
    <source>
        <dbReference type="EMBL" id="KKA28832.1"/>
    </source>
</evidence>
<gene>
    <name evidence="2" type="ORF">TD95_000255</name>
</gene>
<sequence>MPRGVKSSEPKAADVSRRPEWLNSSSPSSGAAAEAEAVSEHDQPSTVATSRSVSPSHLCPSTVHPGLAALSAAAVSSQSSLLGLLLKHATEDLNAYTYERDYCNHQLRTEGNLTPQEARMLRLRVLDADHQIRRCKQKTELIHFEASTGINPSLVMGEKGAVQAFVSHQTPVVSPTLPEPIPINHPESEVAAVDDSGAPAAKRRRRAEWTNEDYNNFKLDDSGDNEDSGVQVTRLGFWKCRLCTTEKYLRAGPGRQPSGPCKWPLKDVAKMIAHFTEMHHEHTPRERCAELGAALDKNRGPFEYWLRRSHSMSAADNALIEECVSALRAGKLPALLRKLSRAAASFPEH</sequence>
<accession>A0A0F4ZEA0</accession>
<dbReference type="EMBL" id="LAEV01001117">
    <property type="protein sequence ID" value="KKA28832.1"/>
    <property type="molecule type" value="Genomic_DNA"/>
</dbReference>
<dbReference type="Proteomes" id="UP000033483">
    <property type="component" value="Unassembled WGS sequence"/>
</dbReference>
<feature type="region of interest" description="Disordered" evidence="1">
    <location>
        <begin position="1"/>
        <end position="57"/>
    </location>
</feature>